<reference evidence="2" key="2">
    <citation type="submission" date="2021-04" db="EMBL/GenBank/DDBJ databases">
        <authorList>
            <person name="Gilroy R."/>
        </authorList>
    </citation>
    <scope>NUCLEOTIDE SEQUENCE</scope>
    <source>
        <strain evidence="2">CHK172-16539</strain>
    </source>
</reference>
<protein>
    <submittedName>
        <fullName evidence="2">Helix-turn-helix transcriptional regulator</fullName>
    </submittedName>
</protein>
<dbReference type="Gene3D" id="1.10.260.40">
    <property type="entry name" value="lambda repressor-like DNA-binding domains"/>
    <property type="match status" value="1"/>
</dbReference>
<dbReference type="PROSITE" id="PS50943">
    <property type="entry name" value="HTH_CROC1"/>
    <property type="match status" value="1"/>
</dbReference>
<accession>A0A9D2F934</accession>
<reference evidence="2" key="1">
    <citation type="journal article" date="2021" name="PeerJ">
        <title>Extensive microbial diversity within the chicken gut microbiome revealed by metagenomics and culture.</title>
        <authorList>
            <person name="Gilroy R."/>
            <person name="Ravi A."/>
            <person name="Getino M."/>
            <person name="Pursley I."/>
            <person name="Horton D.L."/>
            <person name="Alikhan N.F."/>
            <person name="Baker D."/>
            <person name="Gharbi K."/>
            <person name="Hall N."/>
            <person name="Watson M."/>
            <person name="Adriaenssens E.M."/>
            <person name="Foster-Nyarko E."/>
            <person name="Jarju S."/>
            <person name="Secka A."/>
            <person name="Antonio M."/>
            <person name="Oren A."/>
            <person name="Chaudhuri R.R."/>
            <person name="La Ragione R."/>
            <person name="Hildebrand F."/>
            <person name="Pallen M.J."/>
        </authorList>
    </citation>
    <scope>NUCLEOTIDE SEQUENCE</scope>
    <source>
        <strain evidence="2">CHK172-16539</strain>
    </source>
</reference>
<evidence type="ECO:0000313" key="3">
    <source>
        <dbReference type="Proteomes" id="UP000824063"/>
    </source>
</evidence>
<organism evidence="2 3">
    <name type="scientific">Candidatus Enterococcus avicola</name>
    <dbReference type="NCBI Taxonomy" id="2838561"/>
    <lineage>
        <taxon>Bacteria</taxon>
        <taxon>Bacillati</taxon>
        <taxon>Bacillota</taxon>
        <taxon>Bacilli</taxon>
        <taxon>Lactobacillales</taxon>
        <taxon>Enterococcaceae</taxon>
        <taxon>Enterococcus</taxon>
    </lineage>
</organism>
<dbReference type="GO" id="GO:0003677">
    <property type="term" value="F:DNA binding"/>
    <property type="evidence" value="ECO:0007669"/>
    <property type="project" value="InterPro"/>
</dbReference>
<dbReference type="CDD" id="cd00093">
    <property type="entry name" value="HTH_XRE"/>
    <property type="match status" value="1"/>
</dbReference>
<dbReference type="Proteomes" id="UP000824063">
    <property type="component" value="Unassembled WGS sequence"/>
</dbReference>
<comment type="caution">
    <text evidence="2">The sequence shown here is derived from an EMBL/GenBank/DDBJ whole genome shotgun (WGS) entry which is preliminary data.</text>
</comment>
<dbReference type="SMART" id="SM00530">
    <property type="entry name" value="HTH_XRE"/>
    <property type="match status" value="1"/>
</dbReference>
<name>A0A9D2F934_9ENTE</name>
<dbReference type="AlphaFoldDB" id="A0A9D2F934"/>
<feature type="domain" description="HTH cro/C1-type" evidence="1">
    <location>
        <begin position="26"/>
        <end position="66"/>
    </location>
</feature>
<evidence type="ECO:0000313" key="2">
    <source>
        <dbReference type="EMBL" id="HIZ54062.1"/>
    </source>
</evidence>
<dbReference type="InterPro" id="IPR001387">
    <property type="entry name" value="Cro/C1-type_HTH"/>
</dbReference>
<dbReference type="InterPro" id="IPR010982">
    <property type="entry name" value="Lambda_DNA-bd_dom_sf"/>
</dbReference>
<sequence>MNQMQLNFANNVKREMAEQGYDTYGLAKKVSVYPSTIYRLIHHERGVSLELATKLSQALGLTLDDLIKPTFKRSEVDVTHARRLAELNQGGAEAVRYFL</sequence>
<dbReference type="Pfam" id="PF13443">
    <property type="entry name" value="HTH_26"/>
    <property type="match status" value="1"/>
</dbReference>
<dbReference type="EMBL" id="DXBN01000209">
    <property type="protein sequence ID" value="HIZ54062.1"/>
    <property type="molecule type" value="Genomic_DNA"/>
</dbReference>
<evidence type="ECO:0000259" key="1">
    <source>
        <dbReference type="PROSITE" id="PS50943"/>
    </source>
</evidence>
<dbReference type="SUPFAM" id="SSF47413">
    <property type="entry name" value="lambda repressor-like DNA-binding domains"/>
    <property type="match status" value="1"/>
</dbReference>
<gene>
    <name evidence="2" type="ORF">IAA20_08985</name>
</gene>
<proteinExistence type="predicted"/>